<dbReference type="Pfam" id="PF00440">
    <property type="entry name" value="TetR_N"/>
    <property type="match status" value="1"/>
</dbReference>
<accession>A0A2T8F6Y5</accession>
<gene>
    <name evidence="7" type="ORF">DDE18_18480</name>
</gene>
<dbReference type="RefSeq" id="WP_116573747.1">
    <property type="nucleotide sequence ID" value="NZ_QDGZ01000008.1"/>
</dbReference>
<dbReference type="GO" id="GO:0000976">
    <property type="term" value="F:transcription cis-regulatory region binding"/>
    <property type="evidence" value="ECO:0007669"/>
    <property type="project" value="TreeGrafter"/>
</dbReference>
<dbReference type="SUPFAM" id="SSF46689">
    <property type="entry name" value="Homeodomain-like"/>
    <property type="match status" value="1"/>
</dbReference>
<evidence type="ECO:0000256" key="4">
    <source>
        <dbReference type="PROSITE-ProRule" id="PRU00335"/>
    </source>
</evidence>
<comment type="caution">
    <text evidence="7">The sequence shown here is derived from an EMBL/GenBank/DDBJ whole genome shotgun (WGS) entry which is preliminary data.</text>
</comment>
<dbReference type="Pfam" id="PF16859">
    <property type="entry name" value="TetR_C_11"/>
    <property type="match status" value="1"/>
</dbReference>
<dbReference type="InterPro" id="IPR011075">
    <property type="entry name" value="TetR_C"/>
</dbReference>
<evidence type="ECO:0000256" key="2">
    <source>
        <dbReference type="ARBA" id="ARBA00023125"/>
    </source>
</evidence>
<dbReference type="Gene3D" id="1.10.357.10">
    <property type="entry name" value="Tetracycline Repressor, domain 2"/>
    <property type="match status" value="1"/>
</dbReference>
<keyword evidence="1" id="KW-0805">Transcription regulation</keyword>
<protein>
    <submittedName>
        <fullName evidence="7">TetR family transcriptional regulator</fullName>
    </submittedName>
</protein>
<evidence type="ECO:0000313" key="7">
    <source>
        <dbReference type="EMBL" id="PVG81465.1"/>
    </source>
</evidence>
<dbReference type="EMBL" id="QDGZ01000008">
    <property type="protein sequence ID" value="PVG81465.1"/>
    <property type="molecule type" value="Genomic_DNA"/>
</dbReference>
<evidence type="ECO:0000259" key="6">
    <source>
        <dbReference type="PROSITE" id="PS50977"/>
    </source>
</evidence>
<sequence length="203" mass="21940">MRTGQSLGDSTGRGPGRPRRAETDRRIHEAALRLLRTGGPAAVTVEAVAAESGVAKTTIYRRYADREAVLRAALEVAISAPEEPLGNTPREKIRWALDQTWHQMAEVLGRGGVSAIVGNTQPGFTKLFRSVLTPYTGALVDLIRADMAAGELRRDLDPDTVVSLLIGAYLGELVRRGRVDKGFSERCVDLMWVAMSGGGVSDR</sequence>
<name>A0A2T8F6Y5_9ACTN</name>
<evidence type="ECO:0000256" key="1">
    <source>
        <dbReference type="ARBA" id="ARBA00023015"/>
    </source>
</evidence>
<keyword evidence="2 4" id="KW-0238">DNA-binding</keyword>
<evidence type="ECO:0000313" key="8">
    <source>
        <dbReference type="Proteomes" id="UP000246018"/>
    </source>
</evidence>
<dbReference type="OrthoDB" id="9796019at2"/>
<dbReference type="PANTHER" id="PTHR30055">
    <property type="entry name" value="HTH-TYPE TRANSCRIPTIONAL REGULATOR RUTR"/>
    <property type="match status" value="1"/>
</dbReference>
<dbReference type="InterPro" id="IPR050109">
    <property type="entry name" value="HTH-type_TetR-like_transc_reg"/>
</dbReference>
<dbReference type="GO" id="GO:0003700">
    <property type="term" value="F:DNA-binding transcription factor activity"/>
    <property type="evidence" value="ECO:0007669"/>
    <property type="project" value="TreeGrafter"/>
</dbReference>
<dbReference type="Proteomes" id="UP000246018">
    <property type="component" value="Unassembled WGS sequence"/>
</dbReference>
<reference evidence="7 8" key="1">
    <citation type="submission" date="2018-04" db="EMBL/GenBank/DDBJ databases">
        <title>Genome of Nocardioides gansuensis WSJ-1.</title>
        <authorList>
            <person name="Wu S."/>
            <person name="Wang G."/>
        </authorList>
    </citation>
    <scope>NUCLEOTIDE SEQUENCE [LARGE SCALE GENOMIC DNA]</scope>
    <source>
        <strain evidence="7 8">WSJ-1</strain>
    </source>
</reference>
<proteinExistence type="predicted"/>
<evidence type="ECO:0000256" key="3">
    <source>
        <dbReference type="ARBA" id="ARBA00023163"/>
    </source>
</evidence>
<evidence type="ECO:0000256" key="5">
    <source>
        <dbReference type="SAM" id="MobiDB-lite"/>
    </source>
</evidence>
<dbReference type="InterPro" id="IPR001647">
    <property type="entry name" value="HTH_TetR"/>
</dbReference>
<dbReference type="PROSITE" id="PS50977">
    <property type="entry name" value="HTH_TETR_2"/>
    <property type="match status" value="1"/>
</dbReference>
<feature type="region of interest" description="Disordered" evidence="5">
    <location>
        <begin position="1"/>
        <end position="25"/>
    </location>
</feature>
<keyword evidence="8" id="KW-1185">Reference proteome</keyword>
<feature type="domain" description="HTH tetR-type" evidence="6">
    <location>
        <begin position="21"/>
        <end position="81"/>
    </location>
</feature>
<dbReference type="Gene3D" id="1.10.10.60">
    <property type="entry name" value="Homeodomain-like"/>
    <property type="match status" value="1"/>
</dbReference>
<dbReference type="AlphaFoldDB" id="A0A2T8F6Y5"/>
<dbReference type="InterPro" id="IPR009057">
    <property type="entry name" value="Homeodomain-like_sf"/>
</dbReference>
<keyword evidence="3" id="KW-0804">Transcription</keyword>
<dbReference type="SUPFAM" id="SSF48498">
    <property type="entry name" value="Tetracyclin repressor-like, C-terminal domain"/>
    <property type="match status" value="1"/>
</dbReference>
<dbReference type="PANTHER" id="PTHR30055:SF234">
    <property type="entry name" value="HTH-TYPE TRANSCRIPTIONAL REGULATOR BETI"/>
    <property type="match status" value="1"/>
</dbReference>
<dbReference type="InterPro" id="IPR036271">
    <property type="entry name" value="Tet_transcr_reg_TetR-rel_C_sf"/>
</dbReference>
<organism evidence="7 8">
    <name type="scientific">Nocardioides gansuensis</name>
    <dbReference type="NCBI Taxonomy" id="2138300"/>
    <lineage>
        <taxon>Bacteria</taxon>
        <taxon>Bacillati</taxon>
        <taxon>Actinomycetota</taxon>
        <taxon>Actinomycetes</taxon>
        <taxon>Propionibacteriales</taxon>
        <taxon>Nocardioidaceae</taxon>
        <taxon>Nocardioides</taxon>
    </lineage>
</organism>
<feature type="DNA-binding region" description="H-T-H motif" evidence="4">
    <location>
        <begin position="44"/>
        <end position="63"/>
    </location>
</feature>